<protein>
    <submittedName>
        <fullName evidence="2">Uncharacterized protein</fullName>
    </submittedName>
</protein>
<reference evidence="2 3" key="1">
    <citation type="submission" date="2020-07" db="EMBL/GenBank/DDBJ databases">
        <title>Comparative genomics of pyrophilous fungi reveals a link between fire events and developmental genes.</title>
        <authorList>
            <consortium name="DOE Joint Genome Institute"/>
            <person name="Steindorff A.S."/>
            <person name="Carver A."/>
            <person name="Calhoun S."/>
            <person name="Stillman K."/>
            <person name="Liu H."/>
            <person name="Lipzen A."/>
            <person name="Pangilinan J."/>
            <person name="Labutti K."/>
            <person name="Bruns T.D."/>
            <person name="Grigoriev I.V."/>
        </authorList>
    </citation>
    <scope>NUCLEOTIDE SEQUENCE [LARGE SCALE GENOMIC DNA]</scope>
    <source>
        <strain evidence="2 3">CBS 144469</strain>
    </source>
</reference>
<organism evidence="2 3">
    <name type="scientific">Ephemerocybe angulata</name>
    <dbReference type="NCBI Taxonomy" id="980116"/>
    <lineage>
        <taxon>Eukaryota</taxon>
        <taxon>Fungi</taxon>
        <taxon>Dikarya</taxon>
        <taxon>Basidiomycota</taxon>
        <taxon>Agaricomycotina</taxon>
        <taxon>Agaricomycetes</taxon>
        <taxon>Agaricomycetidae</taxon>
        <taxon>Agaricales</taxon>
        <taxon>Agaricineae</taxon>
        <taxon>Psathyrellaceae</taxon>
        <taxon>Ephemerocybe</taxon>
    </lineage>
</organism>
<name>A0A8H6HQ53_9AGAR</name>
<evidence type="ECO:0000313" key="2">
    <source>
        <dbReference type="EMBL" id="KAF6750689.1"/>
    </source>
</evidence>
<keyword evidence="1" id="KW-0472">Membrane</keyword>
<keyword evidence="1" id="KW-0812">Transmembrane</keyword>
<proteinExistence type="predicted"/>
<evidence type="ECO:0000256" key="1">
    <source>
        <dbReference type="SAM" id="Phobius"/>
    </source>
</evidence>
<evidence type="ECO:0000313" key="3">
    <source>
        <dbReference type="Proteomes" id="UP000521943"/>
    </source>
</evidence>
<gene>
    <name evidence="2" type="ORF">DFP72DRAFT_508183</name>
</gene>
<feature type="transmembrane region" description="Helical" evidence="1">
    <location>
        <begin position="31"/>
        <end position="53"/>
    </location>
</feature>
<sequence length="186" mass="20353">MTTTFDRVGGIHSTPRAACVSCSRFLEGAPLAWVVLVVAFPSLVRLFFTRLLVPSTFYLPSFLLLMVAMSSRPFALVLPHVVFVCLLHMHTASAWVRPCTTVGNHIRRSRWVVYTLLLRWRVSPDAAWTLFGSALSGVRCSGYFVRSLGISSSSLVPAFGNSGVLPSFLFSHSLSSSNSSVSIPSR</sequence>
<dbReference type="EMBL" id="JACGCI010000055">
    <property type="protein sequence ID" value="KAF6750689.1"/>
    <property type="molecule type" value="Genomic_DNA"/>
</dbReference>
<dbReference type="Proteomes" id="UP000521943">
    <property type="component" value="Unassembled WGS sequence"/>
</dbReference>
<comment type="caution">
    <text evidence="2">The sequence shown here is derived from an EMBL/GenBank/DDBJ whole genome shotgun (WGS) entry which is preliminary data.</text>
</comment>
<accession>A0A8H6HQ53</accession>
<keyword evidence="3" id="KW-1185">Reference proteome</keyword>
<dbReference type="AlphaFoldDB" id="A0A8H6HQ53"/>
<keyword evidence="1" id="KW-1133">Transmembrane helix</keyword>